<dbReference type="AlphaFoldDB" id="A0A377CXV1"/>
<proteinExistence type="predicted"/>
<feature type="region of interest" description="Disordered" evidence="1">
    <location>
        <begin position="30"/>
        <end position="130"/>
    </location>
</feature>
<protein>
    <submittedName>
        <fullName evidence="2">Phage terminase, endonuclease small subunit M</fullName>
    </submittedName>
</protein>
<feature type="compositionally biased region" description="Basic and acidic residues" evidence="1">
    <location>
        <begin position="36"/>
        <end position="47"/>
    </location>
</feature>
<gene>
    <name evidence="2" type="primary">M</name>
    <name evidence="2" type="ORF">NCTC7922_00266</name>
</gene>
<reference evidence="2 3" key="1">
    <citation type="submission" date="2018-06" db="EMBL/GenBank/DDBJ databases">
        <authorList>
            <consortium name="Pathogen Informatics"/>
            <person name="Doyle S."/>
        </authorList>
    </citation>
    <scope>NUCLEOTIDE SEQUENCE [LARGE SCALE GENOMIC DNA]</scope>
    <source>
        <strain evidence="2 3">NCTC7922</strain>
    </source>
</reference>
<dbReference type="EMBL" id="UGFC01000004">
    <property type="protein sequence ID" value="STM08751.1"/>
    <property type="molecule type" value="Genomic_DNA"/>
</dbReference>
<evidence type="ECO:0000313" key="2">
    <source>
        <dbReference type="EMBL" id="STM08751.1"/>
    </source>
</evidence>
<organism evidence="2 3">
    <name type="scientific">Escherichia coli</name>
    <dbReference type="NCBI Taxonomy" id="562"/>
    <lineage>
        <taxon>Bacteria</taxon>
        <taxon>Pseudomonadati</taxon>
        <taxon>Pseudomonadota</taxon>
        <taxon>Gammaproteobacteria</taxon>
        <taxon>Enterobacterales</taxon>
        <taxon>Enterobacteriaceae</taxon>
        <taxon>Escherichia</taxon>
    </lineage>
</organism>
<name>A0A377CXV1_ECOLX</name>
<dbReference type="GO" id="GO:0004519">
    <property type="term" value="F:endonuclease activity"/>
    <property type="evidence" value="ECO:0007669"/>
    <property type="project" value="UniProtKB-KW"/>
</dbReference>
<sequence>MTVSLGLLREAMRINPAAGVKREIATLARKVSKVQPEPEKPAEEKSKSKATSGRKKPTTKATARKATKKNRRKTGAQGDLITPDPTSSAGGATGDLIADSRSFSPVAHRLIYRRRHHEHGSQTPCERRHG</sequence>
<evidence type="ECO:0000313" key="3">
    <source>
        <dbReference type="Proteomes" id="UP000254174"/>
    </source>
</evidence>
<keyword evidence="2" id="KW-0540">Nuclease</keyword>
<accession>A0A377CXV1</accession>
<evidence type="ECO:0000256" key="1">
    <source>
        <dbReference type="SAM" id="MobiDB-lite"/>
    </source>
</evidence>
<keyword evidence="2" id="KW-0255">Endonuclease</keyword>
<feature type="compositionally biased region" description="Basic residues" evidence="1">
    <location>
        <begin position="52"/>
        <end position="74"/>
    </location>
</feature>
<keyword evidence="2" id="KW-0378">Hydrolase</keyword>
<dbReference type="Proteomes" id="UP000254174">
    <property type="component" value="Unassembled WGS sequence"/>
</dbReference>